<sequence>MHDNSTTSLSLSLFLFSLSDMADFNPKNLDPAANLEQAGRRVGSTEQSLCLAVPGGTGIAVLAMLFTKDPGNSILQSALHELQKSHPILRSRITRDDKINTFFFSVSPIPLLQIQSFDVSTTSQLLESLTKSDPNNGSISAFQRIIEHELNQNPWSNQSDTDVLFASLYALPDSKWIVALRLHASICDRTSAVFLLKELLGLIRGKEEEGVGEEQGMGKQELNLGIEQLIPSGKANKPFWARGLDLLGYSLNAMRFSNLEFKDVTSPRSSQVIRLQMNPDETHRILTKCKGKGIKLCGAIAAAGLVAAHSSKHLLPDHQFEKYAVITLIDCRKLLDPPLNYRSLGFYHSAILNTHDVKGGEEVWELASRCYGSFRDSFNANKHFSDIDVLNLLMCKAIENPGLTPHLSLRTSIISVFEDPVIDDEPTQLHQGMGMEDYMGCASVHGVGPSIAVFDTIRNGRLDCICVYPSPLHSREQMQELIDTMKRILVSSGD</sequence>
<dbReference type="Gene3D" id="3.30.559.30">
    <property type="entry name" value="Nonribosomal peptide synthetase, condensation domain"/>
    <property type="match status" value="1"/>
</dbReference>
<comment type="caution">
    <text evidence="1">The sequence shown here is derived from an EMBL/GenBank/DDBJ whole genome shotgun (WGS) entry which is preliminary data.</text>
</comment>
<dbReference type="PANTHER" id="PTHR34375:SF2">
    <property type="entry name" value="GATA ZINC FINGER PROTEIN"/>
    <property type="match status" value="1"/>
</dbReference>
<organism evidence="1 2">
    <name type="scientific">Protea cynaroides</name>
    <dbReference type="NCBI Taxonomy" id="273540"/>
    <lineage>
        <taxon>Eukaryota</taxon>
        <taxon>Viridiplantae</taxon>
        <taxon>Streptophyta</taxon>
        <taxon>Embryophyta</taxon>
        <taxon>Tracheophyta</taxon>
        <taxon>Spermatophyta</taxon>
        <taxon>Magnoliopsida</taxon>
        <taxon>Proteales</taxon>
        <taxon>Proteaceae</taxon>
        <taxon>Protea</taxon>
    </lineage>
</organism>
<evidence type="ECO:0008006" key="3">
    <source>
        <dbReference type="Google" id="ProtNLM"/>
    </source>
</evidence>
<dbReference type="SUPFAM" id="SSF52777">
    <property type="entry name" value="CoA-dependent acyltransferases"/>
    <property type="match status" value="2"/>
</dbReference>
<dbReference type="InterPro" id="IPR023213">
    <property type="entry name" value="CAT-like_dom_sf"/>
</dbReference>
<dbReference type="OrthoDB" id="439993at2759"/>
<accession>A0A9Q0KY63</accession>
<dbReference type="PANTHER" id="PTHR34375">
    <property type="entry name" value="GATA ZINC FINGER PROTEIN-RELATED"/>
    <property type="match status" value="1"/>
</dbReference>
<evidence type="ECO:0000313" key="2">
    <source>
        <dbReference type="Proteomes" id="UP001141806"/>
    </source>
</evidence>
<evidence type="ECO:0000313" key="1">
    <source>
        <dbReference type="EMBL" id="KAJ4979058.1"/>
    </source>
</evidence>
<dbReference type="AlphaFoldDB" id="A0A9Q0KY63"/>
<dbReference type="EMBL" id="JAMYWD010000002">
    <property type="protein sequence ID" value="KAJ4979058.1"/>
    <property type="molecule type" value="Genomic_DNA"/>
</dbReference>
<reference evidence="1" key="1">
    <citation type="journal article" date="2023" name="Plant J.">
        <title>The genome of the king protea, Protea cynaroides.</title>
        <authorList>
            <person name="Chang J."/>
            <person name="Duong T.A."/>
            <person name="Schoeman C."/>
            <person name="Ma X."/>
            <person name="Roodt D."/>
            <person name="Barker N."/>
            <person name="Li Z."/>
            <person name="Van de Peer Y."/>
            <person name="Mizrachi E."/>
        </authorList>
    </citation>
    <scope>NUCLEOTIDE SEQUENCE</scope>
    <source>
        <tissue evidence="1">Young leaves</tissue>
    </source>
</reference>
<proteinExistence type="predicted"/>
<dbReference type="Proteomes" id="UP001141806">
    <property type="component" value="Unassembled WGS sequence"/>
</dbReference>
<protein>
    <recommendedName>
        <fullName evidence="3">Condensation domain-containing protein</fullName>
    </recommendedName>
</protein>
<keyword evidence="2" id="KW-1185">Reference proteome</keyword>
<dbReference type="Gene3D" id="3.30.559.10">
    <property type="entry name" value="Chloramphenicol acetyltransferase-like domain"/>
    <property type="match status" value="1"/>
</dbReference>
<name>A0A9Q0KY63_9MAGN</name>
<gene>
    <name evidence="1" type="ORF">NE237_009838</name>
</gene>